<evidence type="ECO:0000256" key="4">
    <source>
        <dbReference type="ARBA" id="ARBA00023004"/>
    </source>
</evidence>
<dbReference type="OrthoDB" id="288590at2759"/>
<dbReference type="GO" id="GO:0046872">
    <property type="term" value="F:metal ion binding"/>
    <property type="evidence" value="ECO:0007669"/>
    <property type="project" value="UniProtKB-KW"/>
</dbReference>
<protein>
    <recommendedName>
        <fullName evidence="6">Fe2OG dioxygenase domain-containing protein</fullName>
    </recommendedName>
</protein>
<keyword evidence="4 5" id="KW-0408">Iron</keyword>
<dbReference type="EMBL" id="JAMYWD010000009">
    <property type="protein sequence ID" value="KAJ4960008.1"/>
    <property type="molecule type" value="Genomic_DNA"/>
</dbReference>
<evidence type="ECO:0000256" key="2">
    <source>
        <dbReference type="ARBA" id="ARBA00022723"/>
    </source>
</evidence>
<evidence type="ECO:0000313" key="7">
    <source>
        <dbReference type="EMBL" id="KAJ4960008.1"/>
    </source>
</evidence>
<evidence type="ECO:0000259" key="6">
    <source>
        <dbReference type="PROSITE" id="PS51471"/>
    </source>
</evidence>
<evidence type="ECO:0000256" key="3">
    <source>
        <dbReference type="ARBA" id="ARBA00023002"/>
    </source>
</evidence>
<name>A0A9Q0H835_9MAGN</name>
<feature type="domain" description="Fe2OG dioxygenase" evidence="6">
    <location>
        <begin position="209"/>
        <end position="315"/>
    </location>
</feature>
<sequence>MTIGTAMSDHEYDRATAVKQFDESKIGVKGLVDSGATTIPPFFVHPPENLCNSTPSTTPPASDIIPVVDFTGVHSDRRSSIVEQIRDAAREFGFFQVINHGIPSDIINSTIGAIKAFNEQPTEVKSQYYTRDMGRGVCFSTNYDLYQSKAANWRDTIQMMLGPTLPVIEHIPAIFQREALEWNQQVRRLGEVLMEILSEGLGLKPERLKELSCLEGRWMSAHYYPYCPQPDLTLGNTSHTDPGVLTVLVQNHIGGLQVKHGDEWLDVKPVSDALVFNIGDILQMLSNDEYRSVEHRVLANPHREPRISIAIFLNPSRMNEFYGPLPELTSPDKSALFRQFTLTEYMEKFISKDMDDNSVINFFRS</sequence>
<comment type="similarity">
    <text evidence="1 5">Belongs to the iron/ascorbate-dependent oxidoreductase family.</text>
</comment>
<reference evidence="7" key="1">
    <citation type="journal article" date="2023" name="Plant J.">
        <title>The genome of the king protea, Protea cynaroides.</title>
        <authorList>
            <person name="Chang J."/>
            <person name="Duong T.A."/>
            <person name="Schoeman C."/>
            <person name="Ma X."/>
            <person name="Roodt D."/>
            <person name="Barker N."/>
            <person name="Li Z."/>
            <person name="Van de Peer Y."/>
            <person name="Mizrachi E."/>
        </authorList>
    </citation>
    <scope>NUCLEOTIDE SEQUENCE</scope>
    <source>
        <tissue evidence="7">Young leaves</tissue>
    </source>
</reference>
<dbReference type="PANTHER" id="PTHR10209:SF751">
    <property type="entry name" value="OS06G0255100 PROTEIN"/>
    <property type="match status" value="1"/>
</dbReference>
<dbReference type="Pfam" id="PF03171">
    <property type="entry name" value="2OG-FeII_Oxy"/>
    <property type="match status" value="1"/>
</dbReference>
<accession>A0A9Q0H835</accession>
<dbReference type="FunFam" id="2.60.120.330:FF:000005">
    <property type="entry name" value="1-aminocyclopropane-1-carboxylate oxidase homolog 1"/>
    <property type="match status" value="1"/>
</dbReference>
<dbReference type="Proteomes" id="UP001141806">
    <property type="component" value="Unassembled WGS sequence"/>
</dbReference>
<organism evidence="7 8">
    <name type="scientific">Protea cynaroides</name>
    <dbReference type="NCBI Taxonomy" id="273540"/>
    <lineage>
        <taxon>Eukaryota</taxon>
        <taxon>Viridiplantae</taxon>
        <taxon>Streptophyta</taxon>
        <taxon>Embryophyta</taxon>
        <taxon>Tracheophyta</taxon>
        <taxon>Spermatophyta</taxon>
        <taxon>Magnoliopsida</taxon>
        <taxon>Proteales</taxon>
        <taxon>Proteaceae</taxon>
        <taxon>Protea</taxon>
    </lineage>
</organism>
<dbReference type="SUPFAM" id="SSF51197">
    <property type="entry name" value="Clavaminate synthase-like"/>
    <property type="match status" value="1"/>
</dbReference>
<dbReference type="InterPro" id="IPR044861">
    <property type="entry name" value="IPNS-like_FE2OG_OXY"/>
</dbReference>
<dbReference type="GO" id="GO:0051213">
    <property type="term" value="F:dioxygenase activity"/>
    <property type="evidence" value="ECO:0007669"/>
    <property type="project" value="UniProtKB-ARBA"/>
</dbReference>
<dbReference type="InterPro" id="IPR005123">
    <property type="entry name" value="Oxoglu/Fe-dep_dioxygenase_dom"/>
</dbReference>
<proteinExistence type="inferred from homology"/>
<dbReference type="Pfam" id="PF14226">
    <property type="entry name" value="DIOX_N"/>
    <property type="match status" value="1"/>
</dbReference>
<keyword evidence="8" id="KW-1185">Reference proteome</keyword>
<keyword evidence="2 5" id="KW-0479">Metal-binding</keyword>
<dbReference type="Gene3D" id="2.60.120.330">
    <property type="entry name" value="B-lactam Antibiotic, Isopenicillin N Synthase, Chain"/>
    <property type="match status" value="1"/>
</dbReference>
<gene>
    <name evidence="7" type="ORF">NE237_019918</name>
</gene>
<evidence type="ECO:0000313" key="8">
    <source>
        <dbReference type="Proteomes" id="UP001141806"/>
    </source>
</evidence>
<dbReference type="PROSITE" id="PS51471">
    <property type="entry name" value="FE2OG_OXY"/>
    <property type="match status" value="1"/>
</dbReference>
<evidence type="ECO:0000256" key="5">
    <source>
        <dbReference type="RuleBase" id="RU003682"/>
    </source>
</evidence>
<dbReference type="InterPro" id="IPR027443">
    <property type="entry name" value="IPNS-like_sf"/>
</dbReference>
<keyword evidence="3 5" id="KW-0560">Oxidoreductase</keyword>
<dbReference type="AlphaFoldDB" id="A0A9Q0H835"/>
<comment type="caution">
    <text evidence="7">The sequence shown here is derived from an EMBL/GenBank/DDBJ whole genome shotgun (WGS) entry which is preliminary data.</text>
</comment>
<evidence type="ECO:0000256" key="1">
    <source>
        <dbReference type="ARBA" id="ARBA00008056"/>
    </source>
</evidence>
<dbReference type="PANTHER" id="PTHR10209">
    <property type="entry name" value="OXIDOREDUCTASE, 2OG-FE II OXYGENASE FAMILY PROTEIN"/>
    <property type="match status" value="1"/>
</dbReference>
<dbReference type="InterPro" id="IPR026992">
    <property type="entry name" value="DIOX_N"/>
</dbReference>